<dbReference type="PANTHER" id="PTHR45894">
    <property type="entry name" value="RNA-BINDING PROTEIN 8A"/>
    <property type="match status" value="1"/>
</dbReference>
<comment type="caution">
    <text evidence="4">The sequence shown here is derived from an EMBL/GenBank/DDBJ whole genome shotgun (WGS) entry which is preliminary data.</text>
</comment>
<dbReference type="OrthoDB" id="15688at2759"/>
<dbReference type="Proteomes" id="UP000697127">
    <property type="component" value="Unassembled WGS sequence"/>
</dbReference>
<feature type="domain" description="RRM" evidence="3">
    <location>
        <begin position="36"/>
        <end position="116"/>
    </location>
</feature>
<dbReference type="InterPro" id="IPR000504">
    <property type="entry name" value="RRM_dom"/>
</dbReference>
<protein>
    <recommendedName>
        <fullName evidence="3">RRM domain-containing protein</fullName>
    </recommendedName>
</protein>
<dbReference type="InterPro" id="IPR008111">
    <property type="entry name" value="RNA-bd_8"/>
</dbReference>
<dbReference type="AlphaFoldDB" id="A0A9P6WML3"/>
<dbReference type="GO" id="GO:0005737">
    <property type="term" value="C:cytoplasm"/>
    <property type="evidence" value="ECO:0007669"/>
    <property type="project" value="InterPro"/>
</dbReference>
<name>A0A9P6WML3_9ASCO</name>
<evidence type="ECO:0000313" key="4">
    <source>
        <dbReference type="EMBL" id="KAG0689770.1"/>
    </source>
</evidence>
<keyword evidence="1" id="KW-0694">RNA-binding</keyword>
<dbReference type="SUPFAM" id="SSF54928">
    <property type="entry name" value="RNA-binding domain, RBD"/>
    <property type="match status" value="1"/>
</dbReference>
<accession>A0A9P6WML3</accession>
<dbReference type="GO" id="GO:0003723">
    <property type="term" value="F:RNA binding"/>
    <property type="evidence" value="ECO:0007669"/>
    <property type="project" value="UniProtKB-UniRule"/>
</dbReference>
<evidence type="ECO:0000256" key="1">
    <source>
        <dbReference type="PROSITE-ProRule" id="PRU00176"/>
    </source>
</evidence>
<dbReference type="EMBL" id="PUHW01000062">
    <property type="protein sequence ID" value="KAG0689770.1"/>
    <property type="molecule type" value="Genomic_DNA"/>
</dbReference>
<evidence type="ECO:0000259" key="3">
    <source>
        <dbReference type="PROSITE" id="PS50102"/>
    </source>
</evidence>
<dbReference type="InterPro" id="IPR012677">
    <property type="entry name" value="Nucleotide-bd_a/b_plait_sf"/>
</dbReference>
<dbReference type="SMART" id="SM00360">
    <property type="entry name" value="RRM"/>
    <property type="match status" value="1"/>
</dbReference>
<reference evidence="4" key="1">
    <citation type="submission" date="2020-11" db="EMBL/GenBank/DDBJ databases">
        <title>Kefir isolates.</title>
        <authorList>
            <person name="Marcisauskas S."/>
            <person name="Kim Y."/>
            <person name="Blasche S."/>
        </authorList>
    </citation>
    <scope>NUCLEOTIDE SEQUENCE</scope>
    <source>
        <strain evidence="4">Olga-1</strain>
    </source>
</reference>
<gene>
    <name evidence="4" type="ORF">C6P40_004525</name>
</gene>
<keyword evidence="5" id="KW-1185">Reference proteome</keyword>
<dbReference type="InterPro" id="IPR035979">
    <property type="entry name" value="RBD_domain_sf"/>
</dbReference>
<feature type="region of interest" description="Disordered" evidence="2">
    <location>
        <begin position="127"/>
        <end position="153"/>
    </location>
</feature>
<dbReference type="GO" id="GO:0005634">
    <property type="term" value="C:nucleus"/>
    <property type="evidence" value="ECO:0007669"/>
    <property type="project" value="InterPro"/>
</dbReference>
<dbReference type="Gene3D" id="3.30.70.330">
    <property type="match status" value="1"/>
</dbReference>
<evidence type="ECO:0000313" key="5">
    <source>
        <dbReference type="Proteomes" id="UP000697127"/>
    </source>
</evidence>
<dbReference type="PROSITE" id="PS50102">
    <property type="entry name" value="RRM"/>
    <property type="match status" value="1"/>
</dbReference>
<proteinExistence type="predicted"/>
<dbReference type="GO" id="GO:0006396">
    <property type="term" value="P:RNA processing"/>
    <property type="evidence" value="ECO:0007669"/>
    <property type="project" value="InterPro"/>
</dbReference>
<evidence type="ECO:0000256" key="2">
    <source>
        <dbReference type="SAM" id="MobiDB-lite"/>
    </source>
</evidence>
<sequence length="153" mass="17508">MSIELHIEGASDITIAGSAKVFTEENAPVAKSVEGYVMIMSNLHPETTEDHIFDVFEEYVRVSNLHLNMDKRTGYCKGYALIEFKDIEDAAEIMEIHREESLTILGRKIELDYAFVNSEEKDISRFKSKGYQSREVRSRLSGNNNRDRSPSRV</sequence>
<dbReference type="Pfam" id="PF00076">
    <property type="entry name" value="RRM_1"/>
    <property type="match status" value="1"/>
</dbReference>
<organism evidence="4 5">
    <name type="scientific">Pichia californica</name>
    <dbReference type="NCBI Taxonomy" id="460514"/>
    <lineage>
        <taxon>Eukaryota</taxon>
        <taxon>Fungi</taxon>
        <taxon>Dikarya</taxon>
        <taxon>Ascomycota</taxon>
        <taxon>Saccharomycotina</taxon>
        <taxon>Pichiomycetes</taxon>
        <taxon>Pichiales</taxon>
        <taxon>Pichiaceae</taxon>
        <taxon>Pichia</taxon>
    </lineage>
</organism>